<evidence type="ECO:0000256" key="1">
    <source>
        <dbReference type="SAM" id="MobiDB-lite"/>
    </source>
</evidence>
<reference evidence="2" key="1">
    <citation type="submission" date="2022-11" db="EMBL/GenBank/DDBJ databases">
        <title>Centuries of genome instability and evolution in soft-shell clam transmissible cancer (bioRxiv).</title>
        <authorList>
            <person name="Hart S.F.M."/>
            <person name="Yonemitsu M.A."/>
            <person name="Giersch R.M."/>
            <person name="Beal B.F."/>
            <person name="Arriagada G."/>
            <person name="Davis B.W."/>
            <person name="Ostrander E.A."/>
            <person name="Goff S.P."/>
            <person name="Metzger M.J."/>
        </authorList>
    </citation>
    <scope>NUCLEOTIDE SEQUENCE</scope>
    <source>
        <strain evidence="2">MELC-2E11</strain>
        <tissue evidence="2">Siphon/mantle</tissue>
    </source>
</reference>
<accession>A0ABY7G1Z6</accession>
<name>A0ABY7G1Z6_MYAAR</name>
<feature type="region of interest" description="Disordered" evidence="1">
    <location>
        <begin position="56"/>
        <end position="78"/>
    </location>
</feature>
<evidence type="ECO:0000313" key="3">
    <source>
        <dbReference type="Proteomes" id="UP001164746"/>
    </source>
</evidence>
<dbReference type="EMBL" id="CP111026">
    <property type="protein sequence ID" value="WAR27539.1"/>
    <property type="molecule type" value="Genomic_DNA"/>
</dbReference>
<sequence length="206" mass="23021">VYHFHFLSNRQNNYINCSDIKYVTILRKTDTQRSKLRPVPEIGCTAVITTPSYNQSYKQGTRQNHHGNKPTSAVGGGWGSVNQLRDASTQLVLEVSNGGGDILGGIVVLAKVVAPSQLVLELLLFRDVVPNDTTDQKTHTFHNQSNKISWTQESLKAYKSLDGNNFIHSGHVQEVFYYEISPDSSACLLKTKVTPSQRLRDKLHEP</sequence>
<protein>
    <submittedName>
        <fullName evidence="2">Uncharacterized protein</fullName>
    </submittedName>
</protein>
<proteinExistence type="predicted"/>
<gene>
    <name evidence="2" type="ORF">MAR_013243</name>
</gene>
<feature type="non-terminal residue" evidence="2">
    <location>
        <position position="206"/>
    </location>
</feature>
<evidence type="ECO:0000313" key="2">
    <source>
        <dbReference type="EMBL" id="WAR27539.1"/>
    </source>
</evidence>
<organism evidence="2 3">
    <name type="scientific">Mya arenaria</name>
    <name type="common">Soft-shell clam</name>
    <dbReference type="NCBI Taxonomy" id="6604"/>
    <lineage>
        <taxon>Eukaryota</taxon>
        <taxon>Metazoa</taxon>
        <taxon>Spiralia</taxon>
        <taxon>Lophotrochozoa</taxon>
        <taxon>Mollusca</taxon>
        <taxon>Bivalvia</taxon>
        <taxon>Autobranchia</taxon>
        <taxon>Heteroconchia</taxon>
        <taxon>Euheterodonta</taxon>
        <taxon>Imparidentia</taxon>
        <taxon>Neoheterodontei</taxon>
        <taxon>Myida</taxon>
        <taxon>Myoidea</taxon>
        <taxon>Myidae</taxon>
        <taxon>Mya</taxon>
    </lineage>
</organism>
<dbReference type="Proteomes" id="UP001164746">
    <property type="component" value="Chromosome 15"/>
</dbReference>
<keyword evidence="3" id="KW-1185">Reference proteome</keyword>